<keyword evidence="3" id="KW-0862">Zinc</keyword>
<dbReference type="Gene3D" id="3.40.1360.10">
    <property type="match status" value="1"/>
</dbReference>
<sequence length="326" mass="36514">MIFKEGEVDQVLIKLEVYVERERGSERIALCPGHELRTGRRDENPSWSINIETGVHHCFSCNYKGNILTLIAEQLELLTDWGRLDLDAAKHWLRTNSEVDLELISKQMSEVRDSYISIPKPVEMSEARLALYVDPPEWALEARDISIPSALKYGVRWDKDINSWILPIRHPDTKKLIGWQEKGQLNRHFKNRPTGVQKSSTLFGIDAWDGGQMILVESPLDAVRLDSLGFKGAVACYGAHLSPAQLELLCSADSLIIAFDNPNIDTAGCAGAMHMLESSRRRGVECWFFNYSNTSAKDIGDMSLDEVGFGISNARHCVLGKAAIIS</sequence>
<dbReference type="InterPro" id="IPR034154">
    <property type="entry name" value="TOPRIM_DnaG/twinkle"/>
</dbReference>
<dbReference type="GO" id="GO:0003899">
    <property type="term" value="F:DNA-directed RNA polymerase activity"/>
    <property type="evidence" value="ECO:0007669"/>
    <property type="project" value="InterPro"/>
</dbReference>
<dbReference type="InterPro" id="IPR050219">
    <property type="entry name" value="DnaG_primase"/>
</dbReference>
<dbReference type="PANTHER" id="PTHR30313:SF2">
    <property type="entry name" value="DNA PRIMASE"/>
    <property type="match status" value="1"/>
</dbReference>
<dbReference type="GO" id="GO:0008270">
    <property type="term" value="F:zinc ion binding"/>
    <property type="evidence" value="ECO:0007669"/>
    <property type="project" value="UniProtKB-KW"/>
</dbReference>
<accession>A0A6J5N115</accession>
<dbReference type="GO" id="GO:0006269">
    <property type="term" value="P:DNA replication, synthesis of primer"/>
    <property type="evidence" value="ECO:0007669"/>
    <property type="project" value="TreeGrafter"/>
</dbReference>
<dbReference type="CDD" id="cd01029">
    <property type="entry name" value="TOPRIM_primases"/>
    <property type="match status" value="1"/>
</dbReference>
<evidence type="ECO:0000256" key="3">
    <source>
        <dbReference type="ARBA" id="ARBA00022833"/>
    </source>
</evidence>
<dbReference type="PANTHER" id="PTHR30313">
    <property type="entry name" value="DNA PRIMASE"/>
    <property type="match status" value="1"/>
</dbReference>
<dbReference type="SUPFAM" id="SSF56731">
    <property type="entry name" value="DNA primase core"/>
    <property type="match status" value="1"/>
</dbReference>
<feature type="domain" description="Zinc finger CHC2-type" evidence="4">
    <location>
        <begin position="21"/>
        <end position="74"/>
    </location>
</feature>
<evidence type="ECO:0000259" key="4">
    <source>
        <dbReference type="Pfam" id="PF01807"/>
    </source>
</evidence>
<dbReference type="SUPFAM" id="SSF57783">
    <property type="entry name" value="Zinc beta-ribbon"/>
    <property type="match status" value="1"/>
</dbReference>
<organism evidence="5">
    <name type="scientific">uncultured Caudovirales phage</name>
    <dbReference type="NCBI Taxonomy" id="2100421"/>
    <lineage>
        <taxon>Viruses</taxon>
        <taxon>Duplodnaviria</taxon>
        <taxon>Heunggongvirae</taxon>
        <taxon>Uroviricota</taxon>
        <taxon>Caudoviricetes</taxon>
        <taxon>Peduoviridae</taxon>
        <taxon>Maltschvirus</taxon>
        <taxon>Maltschvirus maltsch</taxon>
    </lineage>
</organism>
<dbReference type="GO" id="GO:0003677">
    <property type="term" value="F:DNA binding"/>
    <property type="evidence" value="ECO:0007669"/>
    <property type="project" value="InterPro"/>
</dbReference>
<keyword evidence="2" id="KW-0863">Zinc-finger</keyword>
<evidence type="ECO:0000256" key="2">
    <source>
        <dbReference type="ARBA" id="ARBA00022771"/>
    </source>
</evidence>
<gene>
    <name evidence="5" type="ORF">UFOVP621_9</name>
</gene>
<dbReference type="InterPro" id="IPR002694">
    <property type="entry name" value="Znf_CHC2"/>
</dbReference>
<name>A0A6J5N115_9CAUD</name>
<proteinExistence type="predicted"/>
<reference evidence="5" key="1">
    <citation type="submission" date="2020-04" db="EMBL/GenBank/DDBJ databases">
        <authorList>
            <person name="Chiriac C."/>
            <person name="Salcher M."/>
            <person name="Ghai R."/>
            <person name="Kavagutti S V."/>
        </authorList>
    </citation>
    <scope>NUCLEOTIDE SEQUENCE</scope>
</reference>
<keyword evidence="1" id="KW-0479">Metal-binding</keyword>
<evidence type="ECO:0000256" key="1">
    <source>
        <dbReference type="ARBA" id="ARBA00022723"/>
    </source>
</evidence>
<dbReference type="InterPro" id="IPR036977">
    <property type="entry name" value="DNA_primase_Znf_CHC2"/>
</dbReference>
<dbReference type="Pfam" id="PF13155">
    <property type="entry name" value="Toprim_2"/>
    <property type="match status" value="1"/>
</dbReference>
<evidence type="ECO:0000313" key="5">
    <source>
        <dbReference type="EMBL" id="CAB4152428.1"/>
    </source>
</evidence>
<dbReference type="Pfam" id="PF01807">
    <property type="entry name" value="Zn_ribbon_DnaG"/>
    <property type="match status" value="1"/>
</dbReference>
<dbReference type="Gene3D" id="3.90.580.10">
    <property type="entry name" value="Zinc finger, CHC2-type domain"/>
    <property type="match status" value="1"/>
</dbReference>
<dbReference type="EMBL" id="LR796586">
    <property type="protein sequence ID" value="CAB4152428.1"/>
    <property type="molecule type" value="Genomic_DNA"/>
</dbReference>
<protein>
    <submittedName>
        <fullName evidence="5">Archaeal primase DnaG/twinkle, TOPRIM domain</fullName>
    </submittedName>
</protein>